<evidence type="ECO:0000313" key="2">
    <source>
        <dbReference type="EMBL" id="EJK48720.1"/>
    </source>
</evidence>
<keyword evidence="3" id="KW-1185">Reference proteome</keyword>
<feature type="domain" description="Rhodanase C-terminal" evidence="1">
    <location>
        <begin position="10"/>
        <end position="85"/>
    </location>
</feature>
<dbReference type="OMA" id="RNVYESN"/>
<dbReference type="InterPro" id="IPR020936">
    <property type="entry name" value="TrhO"/>
</dbReference>
<name>K0R786_THAOC</name>
<dbReference type="EMBL" id="AGNL01045504">
    <property type="protein sequence ID" value="EJK48720.1"/>
    <property type="molecule type" value="Genomic_DNA"/>
</dbReference>
<dbReference type="InterPro" id="IPR022111">
    <property type="entry name" value="Rhodanese_C"/>
</dbReference>
<evidence type="ECO:0000259" key="1">
    <source>
        <dbReference type="Pfam" id="PF12368"/>
    </source>
</evidence>
<organism evidence="2 3">
    <name type="scientific">Thalassiosira oceanica</name>
    <name type="common">Marine diatom</name>
    <dbReference type="NCBI Taxonomy" id="159749"/>
    <lineage>
        <taxon>Eukaryota</taxon>
        <taxon>Sar</taxon>
        <taxon>Stramenopiles</taxon>
        <taxon>Ochrophyta</taxon>
        <taxon>Bacillariophyta</taxon>
        <taxon>Coscinodiscophyceae</taxon>
        <taxon>Thalassiosirophycidae</taxon>
        <taxon>Thalassiosirales</taxon>
        <taxon>Thalassiosiraceae</taxon>
        <taxon>Thalassiosira</taxon>
    </lineage>
</organism>
<dbReference type="AlphaFoldDB" id="K0R786"/>
<evidence type="ECO:0000313" key="3">
    <source>
        <dbReference type="Proteomes" id="UP000266841"/>
    </source>
</evidence>
<sequence length="122" mass="13807">KDDEKLCLYRGRNFVFDPRRTDPVIGSGMPSSGKSEKVSVVGKCMICNCPHDDYDNNHAPCENKEARCFRCRILVLICDPCRKMYTCWGEAEEGKPILHCGKNGAVCIDRGNSTEQIRITQY</sequence>
<protein>
    <recommendedName>
        <fullName evidence="1">Rhodanase C-terminal domain-containing protein</fullName>
    </recommendedName>
</protein>
<dbReference type="Pfam" id="PF12368">
    <property type="entry name" value="Rhodanese_C"/>
    <property type="match status" value="1"/>
</dbReference>
<comment type="caution">
    <text evidence="2">The sequence shown here is derived from an EMBL/GenBank/DDBJ whole genome shotgun (WGS) entry which is preliminary data.</text>
</comment>
<dbReference type="Proteomes" id="UP000266841">
    <property type="component" value="Unassembled WGS sequence"/>
</dbReference>
<reference evidence="2 3" key="1">
    <citation type="journal article" date="2012" name="Genome Biol.">
        <title>Genome and low-iron response of an oceanic diatom adapted to chronic iron limitation.</title>
        <authorList>
            <person name="Lommer M."/>
            <person name="Specht M."/>
            <person name="Roy A.S."/>
            <person name="Kraemer L."/>
            <person name="Andreson R."/>
            <person name="Gutowska M.A."/>
            <person name="Wolf J."/>
            <person name="Bergner S.V."/>
            <person name="Schilhabel M.B."/>
            <person name="Klostermeier U.C."/>
            <person name="Beiko R.G."/>
            <person name="Rosenstiel P."/>
            <person name="Hippler M."/>
            <person name="Laroche J."/>
        </authorList>
    </citation>
    <scope>NUCLEOTIDE SEQUENCE [LARGE SCALE GENOMIC DNA]</scope>
    <source>
        <strain evidence="2 3">CCMP1005</strain>
    </source>
</reference>
<dbReference type="PANTHER" id="PTHR43268:SF7">
    <property type="entry name" value="RHODANESE DOMAIN-CONTAINING PROTEIN"/>
    <property type="match status" value="1"/>
</dbReference>
<accession>K0R786</accession>
<gene>
    <name evidence="2" type="ORF">THAOC_32455</name>
</gene>
<dbReference type="OrthoDB" id="25002at2759"/>
<dbReference type="PANTHER" id="PTHR43268">
    <property type="entry name" value="THIOSULFATE SULFURTRANSFERASE/RHODANESE-LIKE DOMAIN-CONTAINING PROTEIN 2"/>
    <property type="match status" value="1"/>
</dbReference>
<feature type="non-terminal residue" evidence="2">
    <location>
        <position position="1"/>
    </location>
</feature>
<proteinExistence type="predicted"/>